<feature type="active site" description="Proton donor" evidence="14">
    <location>
        <position position="179"/>
    </location>
</feature>
<evidence type="ECO:0000313" key="17">
    <source>
        <dbReference type="EMBL" id="TIB08240.1"/>
    </source>
</evidence>
<dbReference type="PROSITE" id="PS01086">
    <property type="entry name" value="RIBUL_P_3_EPIMER_2"/>
    <property type="match status" value="1"/>
</dbReference>
<evidence type="ECO:0000256" key="15">
    <source>
        <dbReference type="PIRSR" id="PIRSR001461-2"/>
    </source>
</evidence>
<dbReference type="InterPro" id="IPR026019">
    <property type="entry name" value="Ribul_P_3_epim"/>
</dbReference>
<comment type="cofactor">
    <cofactor evidence="5">
        <name>Fe(2+)</name>
        <dbReference type="ChEBI" id="CHEBI:29033"/>
    </cofactor>
</comment>
<keyword evidence="13" id="KW-0119">Carbohydrate metabolism</keyword>
<dbReference type="Gene3D" id="3.20.20.70">
    <property type="entry name" value="Aldolase class I"/>
    <property type="match status" value="1"/>
</dbReference>
<evidence type="ECO:0000256" key="1">
    <source>
        <dbReference type="ARBA" id="ARBA00001782"/>
    </source>
</evidence>
<evidence type="ECO:0000256" key="13">
    <source>
        <dbReference type="PIRNR" id="PIRNR001461"/>
    </source>
</evidence>
<dbReference type="InterPro" id="IPR011060">
    <property type="entry name" value="RibuloseP-bd_barrel"/>
</dbReference>
<reference evidence="17 18" key="1">
    <citation type="submission" date="2019-03" db="EMBL/GenBank/DDBJ databases">
        <title>Sequencing 23 genomes of Wallemia ichthyophaga.</title>
        <authorList>
            <person name="Gostincar C."/>
        </authorList>
    </citation>
    <scope>NUCLEOTIDE SEQUENCE [LARGE SCALE GENOMIC DNA]</scope>
    <source>
        <strain evidence="17 18">EXF-8621</strain>
    </source>
</reference>
<dbReference type="NCBIfam" id="NF004076">
    <property type="entry name" value="PRK05581.1-4"/>
    <property type="match status" value="1"/>
</dbReference>
<feature type="binding site" evidence="16">
    <location>
        <position position="73"/>
    </location>
    <ligand>
        <name>substrate</name>
    </ligand>
</feature>
<evidence type="ECO:0000313" key="18">
    <source>
        <dbReference type="Proteomes" id="UP000306954"/>
    </source>
</evidence>
<comment type="catalytic activity">
    <reaction evidence="1 13">
        <text>D-ribulose 5-phosphate = D-xylulose 5-phosphate</text>
        <dbReference type="Rhea" id="RHEA:13677"/>
        <dbReference type="ChEBI" id="CHEBI:57737"/>
        <dbReference type="ChEBI" id="CHEBI:58121"/>
        <dbReference type="EC" id="5.1.3.1"/>
    </reaction>
</comment>
<dbReference type="PROSITE" id="PS01085">
    <property type="entry name" value="RIBUL_P_3_EPIMER_1"/>
    <property type="match status" value="1"/>
</dbReference>
<dbReference type="PANTHER" id="PTHR11749">
    <property type="entry name" value="RIBULOSE-5-PHOSPHATE-3-EPIMERASE"/>
    <property type="match status" value="1"/>
</dbReference>
<evidence type="ECO:0000256" key="6">
    <source>
        <dbReference type="ARBA" id="ARBA00005016"/>
    </source>
</evidence>
<keyword evidence="12 15" id="KW-0170">Cobalt</keyword>
<evidence type="ECO:0000256" key="16">
    <source>
        <dbReference type="PIRSR" id="PIRSR001461-3"/>
    </source>
</evidence>
<evidence type="ECO:0000256" key="8">
    <source>
        <dbReference type="ARBA" id="ARBA00013188"/>
    </source>
</evidence>
<evidence type="ECO:0000256" key="2">
    <source>
        <dbReference type="ARBA" id="ARBA00001936"/>
    </source>
</evidence>
<comment type="cofactor">
    <cofactor evidence="15">
        <name>a divalent metal cation</name>
        <dbReference type="ChEBI" id="CHEBI:60240"/>
    </cofactor>
    <text evidence="15">Binds 1 divalent metal cation per subunit.</text>
</comment>
<feature type="binding site" evidence="15">
    <location>
        <position position="179"/>
    </location>
    <ligand>
        <name>a divalent metal cation</name>
        <dbReference type="ChEBI" id="CHEBI:60240"/>
    </ligand>
</feature>
<dbReference type="OrthoDB" id="1927044at2759"/>
<evidence type="ECO:0000256" key="14">
    <source>
        <dbReference type="PIRSR" id="PIRSR001461-1"/>
    </source>
</evidence>
<dbReference type="OMA" id="CHLMIED"/>
<dbReference type="UniPathway" id="UPA00115">
    <property type="reaction ID" value="UER00411"/>
</dbReference>
<dbReference type="InterPro" id="IPR013785">
    <property type="entry name" value="Aldolase_TIM"/>
</dbReference>
<dbReference type="GO" id="GO:0006098">
    <property type="term" value="P:pentose-phosphate shunt"/>
    <property type="evidence" value="ECO:0007669"/>
    <property type="project" value="UniProtKB-UniPathway"/>
</dbReference>
<dbReference type="InterPro" id="IPR000056">
    <property type="entry name" value="Ribul_P_3_epim-like"/>
</dbReference>
<dbReference type="GO" id="GO:0004750">
    <property type="term" value="F:D-ribulose-phosphate 3-epimerase activity"/>
    <property type="evidence" value="ECO:0007669"/>
    <property type="project" value="UniProtKB-EC"/>
</dbReference>
<feature type="binding site" evidence="15">
    <location>
        <position position="39"/>
    </location>
    <ligand>
        <name>a divalent metal cation</name>
        <dbReference type="ChEBI" id="CHEBI:60240"/>
    </ligand>
</feature>
<evidence type="ECO:0000256" key="9">
    <source>
        <dbReference type="ARBA" id="ARBA00013920"/>
    </source>
</evidence>
<organism evidence="17 18">
    <name type="scientific">Wallemia ichthyophaga</name>
    <dbReference type="NCBI Taxonomy" id="245174"/>
    <lineage>
        <taxon>Eukaryota</taxon>
        <taxon>Fungi</taxon>
        <taxon>Dikarya</taxon>
        <taxon>Basidiomycota</taxon>
        <taxon>Wallemiomycotina</taxon>
        <taxon>Wallemiomycetes</taxon>
        <taxon>Wallemiales</taxon>
        <taxon>Wallemiaceae</taxon>
        <taxon>Wallemia</taxon>
    </lineage>
</organism>
<evidence type="ECO:0000256" key="10">
    <source>
        <dbReference type="ARBA" id="ARBA00022723"/>
    </source>
</evidence>
<feature type="binding site" evidence="16">
    <location>
        <position position="181"/>
    </location>
    <ligand>
        <name>substrate</name>
    </ligand>
</feature>
<evidence type="ECO:0000256" key="3">
    <source>
        <dbReference type="ARBA" id="ARBA00001941"/>
    </source>
</evidence>
<dbReference type="NCBIfam" id="TIGR01163">
    <property type="entry name" value="rpe"/>
    <property type="match status" value="1"/>
</dbReference>
<dbReference type="GO" id="GO:0005975">
    <property type="term" value="P:carbohydrate metabolic process"/>
    <property type="evidence" value="ECO:0007669"/>
    <property type="project" value="InterPro"/>
</dbReference>
<comment type="pathway">
    <text evidence="6">Carbohydrate degradation; pentose phosphate pathway; D-xylulose 5-phosphate from D-ribulose 5-phosphate (non-oxidative stage): step 1/1.</text>
</comment>
<gene>
    <name evidence="17" type="ORF">E3P90_03755</name>
</gene>
<evidence type="ECO:0000256" key="7">
    <source>
        <dbReference type="ARBA" id="ARBA00009541"/>
    </source>
</evidence>
<keyword evidence="10 15" id="KW-0479">Metal-binding</keyword>
<keyword evidence="15" id="KW-0862">Zinc</keyword>
<evidence type="ECO:0000256" key="4">
    <source>
        <dbReference type="ARBA" id="ARBA00001947"/>
    </source>
</evidence>
<dbReference type="GO" id="GO:0046872">
    <property type="term" value="F:metal ion binding"/>
    <property type="evidence" value="ECO:0007669"/>
    <property type="project" value="UniProtKB-KW"/>
</dbReference>
<name>A0A4T0G8S0_WALIC</name>
<feature type="binding site" evidence="15">
    <location>
        <position position="41"/>
    </location>
    <ligand>
        <name>a divalent metal cation</name>
        <dbReference type="ChEBI" id="CHEBI:60240"/>
    </ligand>
</feature>
<dbReference type="HAMAP" id="MF_02227">
    <property type="entry name" value="RPE"/>
    <property type="match status" value="1"/>
</dbReference>
<sequence length="227" mass="24747">MCNCNHLSSIVAPSALASDFSQLASECQRVLDDGADWLHMDVMDGHFVPNITMGPPILASVKKALPHIKMDCHMMVANPIQWVEPVAQAGGYQYTFHYEATDDHMGVVREIKKHGMRAAIALNPSTPANSLSDDLIKQLDMVLVMTVWPGKGGQKFMQDQMPKLNELRHKYTHLDLQVDGGVGPATIDECTRNGANVAVAGTAVFGAQNVKQAIDAIRMSINAQINK</sequence>
<keyword evidence="11 13" id="KW-0413">Isomerase</keyword>
<dbReference type="EMBL" id="SPOF01000063">
    <property type="protein sequence ID" value="TIB08240.1"/>
    <property type="molecule type" value="Genomic_DNA"/>
</dbReference>
<comment type="cofactor">
    <cofactor evidence="4">
        <name>Zn(2+)</name>
        <dbReference type="ChEBI" id="CHEBI:29105"/>
    </cofactor>
</comment>
<accession>A0A4T0G8S0</accession>
<feature type="binding site" evidence="16">
    <location>
        <begin position="201"/>
        <end position="202"/>
    </location>
    <ligand>
        <name>substrate</name>
    </ligand>
</feature>
<evidence type="ECO:0000256" key="12">
    <source>
        <dbReference type="ARBA" id="ARBA00023285"/>
    </source>
</evidence>
<comment type="caution">
    <text evidence="17">The sequence shown here is derived from an EMBL/GenBank/DDBJ whole genome shotgun (WGS) entry which is preliminary data.</text>
</comment>
<feature type="binding site" evidence="16">
    <location>
        <begin position="150"/>
        <end position="153"/>
    </location>
    <ligand>
        <name>substrate</name>
    </ligand>
</feature>
<comment type="similarity">
    <text evidence="7 13">Belongs to the ribulose-phosphate 3-epimerase family.</text>
</comment>
<comment type="cofactor">
    <cofactor evidence="3">
        <name>Co(2+)</name>
        <dbReference type="ChEBI" id="CHEBI:48828"/>
    </cofactor>
</comment>
<dbReference type="Proteomes" id="UP000306954">
    <property type="component" value="Unassembled WGS sequence"/>
</dbReference>
<dbReference type="CDD" id="cd00429">
    <property type="entry name" value="RPE"/>
    <property type="match status" value="1"/>
</dbReference>
<dbReference type="SUPFAM" id="SSF51366">
    <property type="entry name" value="Ribulose-phoshate binding barrel"/>
    <property type="match status" value="1"/>
</dbReference>
<feature type="binding site" evidence="16">
    <location>
        <position position="14"/>
    </location>
    <ligand>
        <name>substrate</name>
    </ligand>
</feature>
<evidence type="ECO:0000256" key="5">
    <source>
        <dbReference type="ARBA" id="ARBA00001954"/>
    </source>
</evidence>
<dbReference type="EC" id="5.1.3.1" evidence="8 13"/>
<proteinExistence type="inferred from homology"/>
<feature type="active site" description="Proton acceptor" evidence="14">
    <location>
        <position position="41"/>
    </location>
</feature>
<feature type="binding site" evidence="15">
    <location>
        <position position="73"/>
    </location>
    <ligand>
        <name>a divalent metal cation</name>
        <dbReference type="ChEBI" id="CHEBI:60240"/>
    </ligand>
</feature>
<comment type="cofactor">
    <cofactor evidence="2">
        <name>Mn(2+)</name>
        <dbReference type="ChEBI" id="CHEBI:29035"/>
    </cofactor>
</comment>
<dbReference type="AlphaFoldDB" id="A0A4T0G8S0"/>
<protein>
    <recommendedName>
        <fullName evidence="9 13">Ribulose-phosphate 3-epimerase</fullName>
        <ecNumber evidence="8 13">5.1.3.1</ecNumber>
    </recommendedName>
</protein>
<dbReference type="Pfam" id="PF00834">
    <property type="entry name" value="Ribul_P_3_epim"/>
    <property type="match status" value="1"/>
</dbReference>
<keyword evidence="15" id="KW-0464">Manganese</keyword>
<dbReference type="FunFam" id="3.20.20.70:FF:000171">
    <property type="entry name" value="Ribulose-phosphate 3-epimerase"/>
    <property type="match status" value="1"/>
</dbReference>
<evidence type="ECO:0000256" key="11">
    <source>
        <dbReference type="ARBA" id="ARBA00023235"/>
    </source>
</evidence>
<dbReference type="PIRSF" id="PIRSF001461">
    <property type="entry name" value="RPE"/>
    <property type="match status" value="1"/>
</dbReference>